<protein>
    <submittedName>
        <fullName evidence="1">Uncharacterized protein</fullName>
    </submittedName>
</protein>
<accession>A0A8T9BZ11</accession>
<dbReference type="AlphaFoldDB" id="A0A8T9BZ11"/>
<comment type="caution">
    <text evidence="1">The sequence shown here is derived from an EMBL/GenBank/DDBJ whole genome shotgun (WGS) entry which is preliminary data.</text>
</comment>
<gene>
    <name evidence="1" type="ORF">LSUE1_G007422</name>
</gene>
<dbReference type="Proteomes" id="UP000469558">
    <property type="component" value="Unassembled WGS sequence"/>
</dbReference>
<reference evidence="1 2" key="1">
    <citation type="submission" date="2018-05" db="EMBL/GenBank/DDBJ databases">
        <title>Genome sequencing and assembly of the regulated plant pathogen Lachnellula willkommii and related sister species for the development of diagnostic species identification markers.</title>
        <authorList>
            <person name="Giroux E."/>
            <person name="Bilodeau G."/>
        </authorList>
    </citation>
    <scope>NUCLEOTIDE SEQUENCE [LARGE SCALE GENOMIC DNA]</scope>
    <source>
        <strain evidence="1 2">CBS 268.59</strain>
    </source>
</reference>
<dbReference type="EMBL" id="QGMK01001176">
    <property type="protein sequence ID" value="TVY73131.1"/>
    <property type="molecule type" value="Genomic_DNA"/>
</dbReference>
<sequence>MAQLQEPVLKLVIAPRFQSGPHDLSLHILLCIESPNFKQGSTVLAPTCVFRTSGIEISNVHVLDGKGPLHISRVGGSWIASRDTASDVQFSYIVSFAQNANPVPEKPSIYLDASGEGLLGSGLSFVYIPPGNTIYRNIVEWNFSKAPKETRAVWTFGEGPGPIVKVGPASTLSDSVYMVGHIRSNPEAQIPGSISEYYGYYWFGDVPPNISIIKDLHHEFFTKVSEFFNDPPSKSNPYRSFLRNNGSTKRMGGTSFRRSHIFDYDDKIAQLTDYELIRHTSREMVDIWLGSSVTEDRIDWLSEGMNNNLSVYFPFRFKFRTPHYFASTISMFLTRYYANPLIKLSLAELLELVPTNFYAEQLLGARAFVFAIGIDAEARYMGDVFRPLEDLAIKPLARKKRSGEPYGIEDFLELLRPLMGEKGREMYEEMCSESIMLLPVDRFFGPKTHRLMPIDQAILDFGMNVDSFDNGAVGGLKSGSRAEKAGFKEGDKITSSSHLQPCVDNFDAEMEVIIRRDGEDKTLKYWPRSFDKAKSWKFVKLDEAS</sequence>
<evidence type="ECO:0000313" key="2">
    <source>
        <dbReference type="Proteomes" id="UP000469558"/>
    </source>
</evidence>
<organism evidence="1 2">
    <name type="scientific">Lachnellula suecica</name>
    <dbReference type="NCBI Taxonomy" id="602035"/>
    <lineage>
        <taxon>Eukaryota</taxon>
        <taxon>Fungi</taxon>
        <taxon>Dikarya</taxon>
        <taxon>Ascomycota</taxon>
        <taxon>Pezizomycotina</taxon>
        <taxon>Leotiomycetes</taxon>
        <taxon>Helotiales</taxon>
        <taxon>Lachnaceae</taxon>
        <taxon>Lachnellula</taxon>
    </lineage>
</organism>
<dbReference type="OrthoDB" id="3512661at2759"/>
<proteinExistence type="predicted"/>
<evidence type="ECO:0000313" key="1">
    <source>
        <dbReference type="EMBL" id="TVY73131.1"/>
    </source>
</evidence>
<keyword evidence="2" id="KW-1185">Reference proteome</keyword>
<name>A0A8T9BZ11_9HELO</name>